<evidence type="ECO:0000313" key="1">
    <source>
        <dbReference type="EMBL" id="MBB3188790.1"/>
    </source>
</evidence>
<sequence>MLKALAKKIPGAHRGYDAVVVVRRNLANELKVWKLLQHQRQPFIGNPDSNVVVSLTSFPARIHHAWITVETLFQQEFKPWKVVLVLAEEEFPEKKLPKRLRAQTERGLEVLWTKRNTRSYKKLLPTRNHYPDATIVTFDDDVYYEPWRLGQLVEASRRYPESVIGHRGREVTLGRTGLLPYIEWKYATLSTPSHRTLLTGVGGILYPPHILDHDLLLDRKRAMRYCPTADDIWFWAVCLKSGTSVRCLGHSARCQVKKELARHSLDAVNRVGGQNDVQLKNVIDGLQLWPTVMRGECQARPMESARLPTSLYQ</sequence>
<dbReference type="SUPFAM" id="SSF53448">
    <property type="entry name" value="Nucleotide-diphospho-sugar transferases"/>
    <property type="match status" value="1"/>
</dbReference>
<accession>A0A839V452</accession>
<protein>
    <recommendedName>
        <fullName evidence="3">Glycosyltransferase</fullName>
    </recommendedName>
</protein>
<evidence type="ECO:0008006" key="3">
    <source>
        <dbReference type="Google" id="ProtNLM"/>
    </source>
</evidence>
<organism evidence="1 2">
    <name type="scientific">Halomonas cerina</name>
    <dbReference type="NCBI Taxonomy" id="447424"/>
    <lineage>
        <taxon>Bacteria</taxon>
        <taxon>Pseudomonadati</taxon>
        <taxon>Pseudomonadota</taxon>
        <taxon>Gammaproteobacteria</taxon>
        <taxon>Oceanospirillales</taxon>
        <taxon>Halomonadaceae</taxon>
        <taxon>Halomonas</taxon>
    </lineage>
</organism>
<dbReference type="AlphaFoldDB" id="A0A839V452"/>
<keyword evidence="2" id="KW-1185">Reference proteome</keyword>
<reference evidence="1 2" key="1">
    <citation type="submission" date="2020-08" db="EMBL/GenBank/DDBJ databases">
        <title>Genomic Encyclopedia of Type Strains, Phase III (KMG-III): the genomes of soil and plant-associated and newly described type strains.</title>
        <authorList>
            <person name="Whitman W."/>
        </authorList>
    </citation>
    <scope>NUCLEOTIDE SEQUENCE [LARGE SCALE GENOMIC DNA]</scope>
    <source>
        <strain evidence="1 2">CECT 7282</strain>
    </source>
</reference>
<name>A0A839V452_9GAMM</name>
<dbReference type="EMBL" id="JACHXP010000001">
    <property type="protein sequence ID" value="MBB3188790.1"/>
    <property type="molecule type" value="Genomic_DNA"/>
</dbReference>
<proteinExistence type="predicted"/>
<dbReference type="Proteomes" id="UP000547614">
    <property type="component" value="Unassembled WGS sequence"/>
</dbReference>
<comment type="caution">
    <text evidence="1">The sequence shown here is derived from an EMBL/GenBank/DDBJ whole genome shotgun (WGS) entry which is preliminary data.</text>
</comment>
<dbReference type="InterPro" id="IPR029044">
    <property type="entry name" value="Nucleotide-diphossugar_trans"/>
</dbReference>
<dbReference type="RefSeq" id="WP_183323252.1">
    <property type="nucleotide sequence ID" value="NZ_JACHXP010000001.1"/>
</dbReference>
<gene>
    <name evidence="1" type="ORF">FHR94_000008</name>
</gene>
<evidence type="ECO:0000313" key="2">
    <source>
        <dbReference type="Proteomes" id="UP000547614"/>
    </source>
</evidence>